<evidence type="ECO:0000256" key="1">
    <source>
        <dbReference type="SAM" id="MobiDB-lite"/>
    </source>
</evidence>
<dbReference type="EMBL" id="QPFP01000010">
    <property type="protein sequence ID" value="TEB34263.1"/>
    <property type="molecule type" value="Genomic_DNA"/>
</dbReference>
<keyword evidence="2" id="KW-0732">Signal</keyword>
<reference evidence="3 4" key="1">
    <citation type="journal article" date="2019" name="Nat. Ecol. Evol.">
        <title>Megaphylogeny resolves global patterns of mushroom evolution.</title>
        <authorList>
            <person name="Varga T."/>
            <person name="Krizsan K."/>
            <person name="Foldi C."/>
            <person name="Dima B."/>
            <person name="Sanchez-Garcia M."/>
            <person name="Sanchez-Ramirez S."/>
            <person name="Szollosi G.J."/>
            <person name="Szarkandi J.G."/>
            <person name="Papp V."/>
            <person name="Albert L."/>
            <person name="Andreopoulos W."/>
            <person name="Angelini C."/>
            <person name="Antonin V."/>
            <person name="Barry K.W."/>
            <person name="Bougher N.L."/>
            <person name="Buchanan P."/>
            <person name="Buyck B."/>
            <person name="Bense V."/>
            <person name="Catcheside P."/>
            <person name="Chovatia M."/>
            <person name="Cooper J."/>
            <person name="Damon W."/>
            <person name="Desjardin D."/>
            <person name="Finy P."/>
            <person name="Geml J."/>
            <person name="Haridas S."/>
            <person name="Hughes K."/>
            <person name="Justo A."/>
            <person name="Karasinski D."/>
            <person name="Kautmanova I."/>
            <person name="Kiss B."/>
            <person name="Kocsube S."/>
            <person name="Kotiranta H."/>
            <person name="LaButti K.M."/>
            <person name="Lechner B.E."/>
            <person name="Liimatainen K."/>
            <person name="Lipzen A."/>
            <person name="Lukacs Z."/>
            <person name="Mihaltcheva S."/>
            <person name="Morgado L.N."/>
            <person name="Niskanen T."/>
            <person name="Noordeloos M.E."/>
            <person name="Ohm R.A."/>
            <person name="Ortiz-Santana B."/>
            <person name="Ovrebo C."/>
            <person name="Racz N."/>
            <person name="Riley R."/>
            <person name="Savchenko A."/>
            <person name="Shiryaev A."/>
            <person name="Soop K."/>
            <person name="Spirin V."/>
            <person name="Szebenyi C."/>
            <person name="Tomsovsky M."/>
            <person name="Tulloss R.E."/>
            <person name="Uehling J."/>
            <person name="Grigoriev I.V."/>
            <person name="Vagvolgyi C."/>
            <person name="Papp T."/>
            <person name="Martin F.M."/>
            <person name="Miettinen O."/>
            <person name="Hibbett D.S."/>
            <person name="Nagy L.G."/>
        </authorList>
    </citation>
    <scope>NUCLEOTIDE SEQUENCE [LARGE SCALE GENOMIC DNA]</scope>
    <source>
        <strain evidence="3 4">FP101781</strain>
    </source>
</reference>
<accession>A0A4Y7TJA1</accession>
<gene>
    <name evidence="3" type="ORF">FA13DRAFT_1772758</name>
</gene>
<keyword evidence="4" id="KW-1185">Reference proteome</keyword>
<feature type="signal peptide" evidence="2">
    <location>
        <begin position="1"/>
        <end position="19"/>
    </location>
</feature>
<dbReference type="Proteomes" id="UP000298030">
    <property type="component" value="Unassembled WGS sequence"/>
</dbReference>
<sequence>MVHASTFILATAALAVAPALRCPAGHHHTHKASPHVTVPSTTVSPVPAHAPAGPSASAELDAREPNPFNFKKAFRSATRIAGKVGGIALKAAPLLLRDEDGNIYDARDFAELEEVDAREPNPFNFKKAFRSATRIASKVGGIAMKAAPLLLRDEDGNIYDARDFIDFEENDARDFDELAELDAREPNPFNFKKAFRSANPHRRKDLDELDARDLLDASDEGLIYVRDVDGEIYVLDAREPRFNLKRTLHKVSGVARKAVGVANKVMNVAGQFGLRELEEEMNEAREYEASLDELD</sequence>
<proteinExistence type="predicted"/>
<evidence type="ECO:0000313" key="4">
    <source>
        <dbReference type="Proteomes" id="UP000298030"/>
    </source>
</evidence>
<dbReference type="OrthoDB" id="2995467at2759"/>
<evidence type="ECO:0000313" key="3">
    <source>
        <dbReference type="EMBL" id="TEB34263.1"/>
    </source>
</evidence>
<protein>
    <submittedName>
        <fullName evidence="3">Uncharacterized protein</fullName>
    </submittedName>
</protein>
<evidence type="ECO:0000256" key="2">
    <source>
        <dbReference type="SAM" id="SignalP"/>
    </source>
</evidence>
<feature type="region of interest" description="Disordered" evidence="1">
    <location>
        <begin position="25"/>
        <end position="62"/>
    </location>
</feature>
<dbReference type="AlphaFoldDB" id="A0A4Y7TJA1"/>
<feature type="chain" id="PRO_5021334356" evidence="2">
    <location>
        <begin position="20"/>
        <end position="295"/>
    </location>
</feature>
<comment type="caution">
    <text evidence="3">The sequence shown here is derived from an EMBL/GenBank/DDBJ whole genome shotgun (WGS) entry which is preliminary data.</text>
</comment>
<name>A0A4Y7TJA1_COPMI</name>
<organism evidence="3 4">
    <name type="scientific">Coprinellus micaceus</name>
    <name type="common">Glistening ink-cap mushroom</name>
    <name type="synonym">Coprinus micaceus</name>
    <dbReference type="NCBI Taxonomy" id="71717"/>
    <lineage>
        <taxon>Eukaryota</taxon>
        <taxon>Fungi</taxon>
        <taxon>Dikarya</taxon>
        <taxon>Basidiomycota</taxon>
        <taxon>Agaricomycotina</taxon>
        <taxon>Agaricomycetes</taxon>
        <taxon>Agaricomycetidae</taxon>
        <taxon>Agaricales</taxon>
        <taxon>Agaricineae</taxon>
        <taxon>Psathyrellaceae</taxon>
        <taxon>Coprinellus</taxon>
    </lineage>
</organism>
<feature type="compositionally biased region" description="Low complexity" evidence="1">
    <location>
        <begin position="34"/>
        <end position="58"/>
    </location>
</feature>